<evidence type="ECO:0000256" key="2">
    <source>
        <dbReference type="ARBA" id="ARBA00022512"/>
    </source>
</evidence>
<dbReference type="PANTHER" id="PTHR47254:SF1">
    <property type="entry name" value="CELL WALL MANNOPROTEIN CIS3-RELATED"/>
    <property type="match status" value="1"/>
</dbReference>
<sequence>MKLTLFIVTCTLIKQLMAIYVPELNQDWTLLRPELNPPKGSVISLPFNIGFVANSYVWDKEKGAMVEPERQEATRLITTTVTKSYVTAAPQATTTIDLVQIDDGQIQRKTTGANDNGDYEEDDSDSESDYEGYVKRSVEADSPVFAVACSTNTALSLSLKDGILKDNQDRICSIVSGHQFQCDGPVPQYGTLFAAGWSVTPQGLLALGNSTKFYQCALGDFYNIYDTSIDPLCNPVVLNVVELIEC</sequence>
<comment type="caution">
    <text evidence="9">The sequence shown here is derived from an EMBL/GenBank/DDBJ whole genome shotgun (WGS) entry which is preliminary data.</text>
</comment>
<feature type="signal peptide" evidence="7">
    <location>
        <begin position="1"/>
        <end position="18"/>
    </location>
</feature>
<evidence type="ECO:0000256" key="3">
    <source>
        <dbReference type="ARBA" id="ARBA00022525"/>
    </source>
</evidence>
<keyword evidence="10" id="KW-1185">Reference proteome</keyword>
<protein>
    <recommendedName>
        <fullName evidence="8">Cell wall mannoprotein PIR1-like C-terminal domain-containing protein</fullName>
    </recommendedName>
</protein>
<evidence type="ECO:0000256" key="4">
    <source>
        <dbReference type="ARBA" id="ARBA00022729"/>
    </source>
</evidence>
<evidence type="ECO:0000256" key="7">
    <source>
        <dbReference type="SAM" id="SignalP"/>
    </source>
</evidence>
<comment type="subcellular location">
    <subcellularLocation>
        <location evidence="1">Secreted</location>
        <location evidence="1">Cell wall</location>
    </subcellularLocation>
</comment>
<evidence type="ECO:0000256" key="5">
    <source>
        <dbReference type="ARBA" id="ARBA00038219"/>
    </source>
</evidence>
<dbReference type="GO" id="GO:0009277">
    <property type="term" value="C:fungal-type cell wall"/>
    <property type="evidence" value="ECO:0007669"/>
    <property type="project" value="TreeGrafter"/>
</dbReference>
<feature type="region of interest" description="Disordered" evidence="6">
    <location>
        <begin position="107"/>
        <end position="129"/>
    </location>
</feature>
<evidence type="ECO:0000313" key="10">
    <source>
        <dbReference type="Proteomes" id="UP000790833"/>
    </source>
</evidence>
<organism evidence="9 10">
    <name type="scientific">Scheffersomyces spartinae</name>
    <dbReference type="NCBI Taxonomy" id="45513"/>
    <lineage>
        <taxon>Eukaryota</taxon>
        <taxon>Fungi</taxon>
        <taxon>Dikarya</taxon>
        <taxon>Ascomycota</taxon>
        <taxon>Saccharomycotina</taxon>
        <taxon>Pichiomycetes</taxon>
        <taxon>Debaryomycetaceae</taxon>
        <taxon>Scheffersomyces</taxon>
    </lineage>
</organism>
<dbReference type="GO" id="GO:0005199">
    <property type="term" value="F:structural constituent of cell wall"/>
    <property type="evidence" value="ECO:0007669"/>
    <property type="project" value="TreeGrafter"/>
</dbReference>
<dbReference type="InterPro" id="IPR054508">
    <property type="entry name" value="PIR1-like_C"/>
</dbReference>
<feature type="compositionally biased region" description="Acidic residues" evidence="6">
    <location>
        <begin position="117"/>
        <end position="129"/>
    </location>
</feature>
<dbReference type="EMBL" id="JAHMUF010000002">
    <property type="protein sequence ID" value="KAG7195708.1"/>
    <property type="molecule type" value="Genomic_DNA"/>
</dbReference>
<feature type="domain" description="Cell wall mannoprotein PIR1-like C-terminal" evidence="8">
    <location>
        <begin position="162"/>
        <end position="236"/>
    </location>
</feature>
<keyword evidence="2" id="KW-0134">Cell wall</keyword>
<dbReference type="AlphaFoldDB" id="A0A9P8AKC7"/>
<comment type="similarity">
    <text evidence="5">Belongs to the PIR protein family.</text>
</comment>
<gene>
    <name evidence="9" type="ORF">KQ657_002090</name>
</gene>
<keyword evidence="3" id="KW-0964">Secreted</keyword>
<dbReference type="OrthoDB" id="5415592at2759"/>
<accession>A0A9P8AKC7</accession>
<name>A0A9P8AKC7_9ASCO</name>
<evidence type="ECO:0000259" key="8">
    <source>
        <dbReference type="Pfam" id="PF22799"/>
    </source>
</evidence>
<evidence type="ECO:0000256" key="1">
    <source>
        <dbReference type="ARBA" id="ARBA00004191"/>
    </source>
</evidence>
<dbReference type="Pfam" id="PF22799">
    <property type="entry name" value="PIR1-like_C"/>
    <property type="match status" value="1"/>
</dbReference>
<evidence type="ECO:0000313" key="9">
    <source>
        <dbReference type="EMBL" id="KAG7195708.1"/>
    </source>
</evidence>
<dbReference type="InterPro" id="IPR051153">
    <property type="entry name" value="Yeast_CWMannoprotein_PIR"/>
</dbReference>
<keyword evidence="4 7" id="KW-0732">Signal</keyword>
<reference evidence="9" key="1">
    <citation type="submission" date="2021-03" db="EMBL/GenBank/DDBJ databases">
        <authorList>
            <person name="Palmer J.M."/>
        </authorList>
    </citation>
    <scope>NUCLEOTIDE SEQUENCE</scope>
    <source>
        <strain evidence="9">ARV_011</strain>
    </source>
</reference>
<proteinExistence type="inferred from homology"/>
<dbReference type="PANTHER" id="PTHR47254">
    <property type="entry name" value="CELL WALL MANNOPROTEIN CIS3-RELATED"/>
    <property type="match status" value="1"/>
</dbReference>
<dbReference type="GeneID" id="66115464"/>
<dbReference type="Proteomes" id="UP000790833">
    <property type="component" value="Unassembled WGS sequence"/>
</dbReference>
<feature type="chain" id="PRO_5040328222" description="Cell wall mannoprotein PIR1-like C-terminal domain-containing protein" evidence="7">
    <location>
        <begin position="19"/>
        <end position="246"/>
    </location>
</feature>
<dbReference type="RefSeq" id="XP_043051253.1">
    <property type="nucleotide sequence ID" value="XM_043192865.1"/>
</dbReference>
<dbReference type="GO" id="GO:0031505">
    <property type="term" value="P:fungal-type cell wall organization"/>
    <property type="evidence" value="ECO:0007669"/>
    <property type="project" value="TreeGrafter"/>
</dbReference>
<evidence type="ECO:0000256" key="6">
    <source>
        <dbReference type="SAM" id="MobiDB-lite"/>
    </source>
</evidence>